<evidence type="ECO:0000256" key="2">
    <source>
        <dbReference type="ARBA" id="ARBA00022771"/>
    </source>
</evidence>
<dbReference type="SUPFAM" id="SSF57716">
    <property type="entry name" value="Glucocorticoid receptor-like (DNA-binding domain)"/>
    <property type="match status" value="1"/>
</dbReference>
<keyword evidence="9" id="KW-1185">Reference proteome</keyword>
<evidence type="ECO:0000259" key="7">
    <source>
        <dbReference type="PROSITE" id="PS50950"/>
    </source>
</evidence>
<dbReference type="AlphaFoldDB" id="A0A9D3N2X8"/>
<keyword evidence="4 5" id="KW-0238">DNA-binding</keyword>
<evidence type="ECO:0000256" key="5">
    <source>
        <dbReference type="PROSITE-ProRule" id="PRU00309"/>
    </source>
</evidence>
<keyword evidence="3" id="KW-0862">Zinc</keyword>
<dbReference type="OrthoDB" id="7331812at2759"/>
<name>A0A9D3N2X8_9TELE</name>
<comment type="caution">
    <text evidence="8">The sequence shown here is derived from an EMBL/GenBank/DDBJ whole genome shotgun (WGS) entry which is preliminary data.</text>
</comment>
<dbReference type="EMBL" id="JAHKSW010000029">
    <property type="protein sequence ID" value="KAG7313874.1"/>
    <property type="molecule type" value="Genomic_DNA"/>
</dbReference>
<dbReference type="PROSITE" id="PS50950">
    <property type="entry name" value="ZF_THAP"/>
    <property type="match status" value="1"/>
</dbReference>
<evidence type="ECO:0000313" key="8">
    <source>
        <dbReference type="EMBL" id="KAG7313874.1"/>
    </source>
</evidence>
<sequence>MVQCFVAACDHSYSKNQCSFFRLPSNIRTRRKWEQLCGRPPDCSNENSRICSCHFVGGMKSAAPSVFQWSEKKLFTASHHSDLKEEPEEKDVMSAAPGNSVSAGGEEKITRCKQEETETEIIDFKHVQLQLEL</sequence>
<evidence type="ECO:0000256" key="6">
    <source>
        <dbReference type="SAM" id="MobiDB-lite"/>
    </source>
</evidence>
<accession>A0A9D3N2X8</accession>
<gene>
    <name evidence="8" type="ORF">KOW79_022370</name>
</gene>
<evidence type="ECO:0000313" key="9">
    <source>
        <dbReference type="Proteomes" id="UP000824219"/>
    </source>
</evidence>
<reference evidence="8 9" key="1">
    <citation type="submission" date="2021-06" db="EMBL/GenBank/DDBJ databases">
        <title>Chromosome-level genome assembly of the red-tail catfish (Hemibagrus wyckioides).</title>
        <authorList>
            <person name="Shao F."/>
        </authorList>
    </citation>
    <scope>NUCLEOTIDE SEQUENCE [LARGE SCALE GENOMIC DNA]</scope>
    <source>
        <strain evidence="8">EC202008001</strain>
        <tissue evidence="8">Blood</tissue>
    </source>
</reference>
<keyword evidence="2 5" id="KW-0863">Zinc-finger</keyword>
<evidence type="ECO:0000256" key="4">
    <source>
        <dbReference type="ARBA" id="ARBA00023125"/>
    </source>
</evidence>
<dbReference type="InterPro" id="IPR006612">
    <property type="entry name" value="THAP_Znf"/>
</dbReference>
<evidence type="ECO:0000256" key="1">
    <source>
        <dbReference type="ARBA" id="ARBA00022723"/>
    </source>
</evidence>
<protein>
    <recommendedName>
        <fullName evidence="7">THAP-type domain-containing protein</fullName>
    </recommendedName>
</protein>
<dbReference type="GO" id="GO:0008270">
    <property type="term" value="F:zinc ion binding"/>
    <property type="evidence" value="ECO:0007669"/>
    <property type="project" value="UniProtKB-KW"/>
</dbReference>
<keyword evidence="1" id="KW-0479">Metal-binding</keyword>
<evidence type="ECO:0000256" key="3">
    <source>
        <dbReference type="ARBA" id="ARBA00022833"/>
    </source>
</evidence>
<organism evidence="8 9">
    <name type="scientific">Hemibagrus wyckioides</name>
    <dbReference type="NCBI Taxonomy" id="337641"/>
    <lineage>
        <taxon>Eukaryota</taxon>
        <taxon>Metazoa</taxon>
        <taxon>Chordata</taxon>
        <taxon>Craniata</taxon>
        <taxon>Vertebrata</taxon>
        <taxon>Euteleostomi</taxon>
        <taxon>Actinopterygii</taxon>
        <taxon>Neopterygii</taxon>
        <taxon>Teleostei</taxon>
        <taxon>Ostariophysi</taxon>
        <taxon>Siluriformes</taxon>
        <taxon>Bagridae</taxon>
        <taxon>Hemibagrus</taxon>
    </lineage>
</organism>
<proteinExistence type="predicted"/>
<feature type="domain" description="THAP-type" evidence="7">
    <location>
        <begin position="1"/>
        <end position="83"/>
    </location>
</feature>
<dbReference type="Pfam" id="PF05485">
    <property type="entry name" value="THAP"/>
    <property type="match status" value="1"/>
</dbReference>
<dbReference type="GO" id="GO:0003677">
    <property type="term" value="F:DNA binding"/>
    <property type="evidence" value="ECO:0007669"/>
    <property type="project" value="UniProtKB-UniRule"/>
</dbReference>
<feature type="region of interest" description="Disordered" evidence="6">
    <location>
        <begin position="79"/>
        <end position="113"/>
    </location>
</feature>
<dbReference type="Gene3D" id="6.20.210.20">
    <property type="entry name" value="THAP domain"/>
    <property type="match status" value="1"/>
</dbReference>
<dbReference type="InterPro" id="IPR038441">
    <property type="entry name" value="THAP_Znf_sf"/>
</dbReference>
<dbReference type="SMART" id="SM00980">
    <property type="entry name" value="THAP"/>
    <property type="match status" value="1"/>
</dbReference>
<dbReference type="Proteomes" id="UP000824219">
    <property type="component" value="Linkage Group LG29"/>
</dbReference>